<keyword evidence="1" id="KW-0812">Transmembrane</keyword>
<keyword evidence="1" id="KW-1133">Transmembrane helix</keyword>
<evidence type="ECO:0000313" key="3">
    <source>
        <dbReference type="EMBL" id="GIF75254.1"/>
    </source>
</evidence>
<dbReference type="CDD" id="cd00321">
    <property type="entry name" value="SO_family_Moco"/>
    <property type="match status" value="1"/>
</dbReference>
<dbReference type="PANTHER" id="PTHR43032:SF2">
    <property type="entry name" value="BLL0505 PROTEIN"/>
    <property type="match status" value="1"/>
</dbReference>
<protein>
    <recommendedName>
        <fullName evidence="2">Oxidoreductase molybdopterin-binding domain-containing protein</fullName>
    </recommendedName>
</protein>
<dbReference type="Proteomes" id="UP000604117">
    <property type="component" value="Unassembled WGS sequence"/>
</dbReference>
<feature type="transmembrane region" description="Helical" evidence="1">
    <location>
        <begin position="40"/>
        <end position="63"/>
    </location>
</feature>
<name>A0ABQ4CVD3_9ACTN</name>
<keyword evidence="4" id="KW-1185">Reference proteome</keyword>
<dbReference type="InterPro" id="IPR008335">
    <property type="entry name" value="Mopterin_OxRdtase_euk"/>
</dbReference>
<feature type="transmembrane region" description="Helical" evidence="1">
    <location>
        <begin position="226"/>
        <end position="244"/>
    </location>
</feature>
<dbReference type="EMBL" id="BONE01000041">
    <property type="protein sequence ID" value="GIF75254.1"/>
    <property type="molecule type" value="Genomic_DNA"/>
</dbReference>
<dbReference type="PANTHER" id="PTHR43032">
    <property type="entry name" value="PROTEIN-METHIONINE-SULFOXIDE REDUCTASE"/>
    <property type="match status" value="1"/>
</dbReference>
<dbReference type="InterPro" id="IPR036374">
    <property type="entry name" value="OxRdtase_Mopterin-bd_sf"/>
</dbReference>
<dbReference type="SUPFAM" id="SSF56524">
    <property type="entry name" value="Oxidoreductase molybdopterin-binding domain"/>
    <property type="match status" value="1"/>
</dbReference>
<dbReference type="InterPro" id="IPR000572">
    <property type="entry name" value="OxRdtase_Mopterin-bd_dom"/>
</dbReference>
<feature type="transmembrane region" description="Helical" evidence="1">
    <location>
        <begin position="104"/>
        <end position="124"/>
    </location>
</feature>
<dbReference type="Gene3D" id="3.90.420.10">
    <property type="entry name" value="Oxidoreductase, molybdopterin-binding domain"/>
    <property type="match status" value="1"/>
</dbReference>
<feature type="transmembrane region" description="Helical" evidence="1">
    <location>
        <begin position="173"/>
        <end position="194"/>
    </location>
</feature>
<accession>A0ABQ4CVD3</accession>
<gene>
    <name evidence="3" type="ORF">Asi02nite_47720</name>
</gene>
<evidence type="ECO:0000313" key="4">
    <source>
        <dbReference type="Proteomes" id="UP000604117"/>
    </source>
</evidence>
<dbReference type="RefSeq" id="WP_203716135.1">
    <property type="nucleotide sequence ID" value="NZ_BONE01000041.1"/>
</dbReference>
<dbReference type="PRINTS" id="PR00407">
    <property type="entry name" value="EUMOPTERIN"/>
</dbReference>
<keyword evidence="1" id="KW-0472">Membrane</keyword>
<proteinExistence type="predicted"/>
<organism evidence="3 4">
    <name type="scientific">Asanoa siamensis</name>
    <dbReference type="NCBI Taxonomy" id="926357"/>
    <lineage>
        <taxon>Bacteria</taxon>
        <taxon>Bacillati</taxon>
        <taxon>Actinomycetota</taxon>
        <taxon>Actinomycetes</taxon>
        <taxon>Micromonosporales</taxon>
        <taxon>Micromonosporaceae</taxon>
        <taxon>Asanoa</taxon>
    </lineage>
</organism>
<dbReference type="Pfam" id="PF00174">
    <property type="entry name" value="Oxidored_molyb"/>
    <property type="match status" value="1"/>
</dbReference>
<reference evidence="3 4" key="1">
    <citation type="submission" date="2021-01" db="EMBL/GenBank/DDBJ databases">
        <title>Whole genome shotgun sequence of Asanoa siamensis NBRC 107932.</title>
        <authorList>
            <person name="Komaki H."/>
            <person name="Tamura T."/>
        </authorList>
    </citation>
    <scope>NUCLEOTIDE SEQUENCE [LARGE SCALE GENOMIC DNA]</scope>
    <source>
        <strain evidence="3 4">NBRC 107932</strain>
    </source>
</reference>
<comment type="caution">
    <text evidence="3">The sequence shown here is derived from an EMBL/GenBank/DDBJ whole genome shotgun (WGS) entry which is preliminary data.</text>
</comment>
<sequence>MGTNAPEYGAPRTLWRKLAEHPPPGEGAVRRGWRSPVRGVRLTSVLGLVLLGTLPLVIVTGLLDYAAYGPQFRQAFPLDVAWLRLPPFDWPTRPSWLFRLTQGLHVGLGIVLIPVVLAKLWSVIPKLFTWPPARSVAQVLERVSLLLLVGGILFEIATGVLNIQYAYLFGFDFYTAHYFGAWVFIGAFVAHVVIKLPRAVAALRRSLPDPDLAPLRPGPVTLSRRGVLALVGGGSLLLALLTVGQSLDGPLRRTALLLPRGRNPGEGPNGFQVNRSFAAAGIQPALTGPAWRLTLTGGGRTVRFDRAALLAMPQHTARLPIACVEGWSTQQTWTGVRLADLAALAGVPAPASAHVVSLERTGLFRQATLQANQVADRDALLALRVNGADLSADHGYPARIIVPALPGVHCTKWVASIDFRTDD</sequence>
<evidence type="ECO:0000256" key="1">
    <source>
        <dbReference type="SAM" id="Phobius"/>
    </source>
</evidence>
<evidence type="ECO:0000259" key="2">
    <source>
        <dbReference type="Pfam" id="PF00174"/>
    </source>
</evidence>
<feature type="domain" description="Oxidoreductase molybdopterin-binding" evidence="2">
    <location>
        <begin position="288"/>
        <end position="422"/>
    </location>
</feature>
<feature type="transmembrane region" description="Helical" evidence="1">
    <location>
        <begin position="145"/>
        <end position="167"/>
    </location>
</feature>